<dbReference type="PROSITE" id="PS50048">
    <property type="entry name" value="ZN2_CY6_FUNGAL_2"/>
    <property type="match status" value="1"/>
</dbReference>
<name>A0AAD7CIM8_9AGAR</name>
<organism evidence="5 6">
    <name type="scientific">Roridomyces roridus</name>
    <dbReference type="NCBI Taxonomy" id="1738132"/>
    <lineage>
        <taxon>Eukaryota</taxon>
        <taxon>Fungi</taxon>
        <taxon>Dikarya</taxon>
        <taxon>Basidiomycota</taxon>
        <taxon>Agaricomycotina</taxon>
        <taxon>Agaricomycetes</taxon>
        <taxon>Agaricomycetidae</taxon>
        <taxon>Agaricales</taxon>
        <taxon>Marasmiineae</taxon>
        <taxon>Mycenaceae</taxon>
        <taxon>Roridomyces</taxon>
    </lineage>
</organism>
<dbReference type="AlphaFoldDB" id="A0AAD7CIM8"/>
<dbReference type="GO" id="GO:0000981">
    <property type="term" value="F:DNA-binding transcription factor activity, RNA polymerase II-specific"/>
    <property type="evidence" value="ECO:0007669"/>
    <property type="project" value="InterPro"/>
</dbReference>
<keyword evidence="2" id="KW-0539">Nucleus</keyword>
<dbReference type="Proteomes" id="UP001221142">
    <property type="component" value="Unassembled WGS sequence"/>
</dbReference>
<protein>
    <submittedName>
        <fullName evidence="5">Fungal-specific transcription factor domain-containing protein</fullName>
    </submittedName>
</protein>
<dbReference type="SMART" id="SM00066">
    <property type="entry name" value="GAL4"/>
    <property type="match status" value="1"/>
</dbReference>
<feature type="region of interest" description="Disordered" evidence="3">
    <location>
        <begin position="1"/>
        <end position="58"/>
    </location>
</feature>
<feature type="compositionally biased region" description="Low complexity" evidence="3">
    <location>
        <begin position="1"/>
        <end position="31"/>
    </location>
</feature>
<dbReference type="InterPro" id="IPR001138">
    <property type="entry name" value="Zn2Cys6_DnaBD"/>
</dbReference>
<dbReference type="GO" id="GO:0005634">
    <property type="term" value="C:nucleus"/>
    <property type="evidence" value="ECO:0007669"/>
    <property type="project" value="UniProtKB-SubCell"/>
</dbReference>
<dbReference type="Pfam" id="PF11951">
    <property type="entry name" value="Fungal_trans_2"/>
    <property type="match status" value="1"/>
</dbReference>
<dbReference type="InterPro" id="IPR021858">
    <property type="entry name" value="Fun_TF"/>
</dbReference>
<dbReference type="GO" id="GO:0008270">
    <property type="term" value="F:zinc ion binding"/>
    <property type="evidence" value="ECO:0007669"/>
    <property type="project" value="InterPro"/>
</dbReference>
<comment type="subcellular location">
    <subcellularLocation>
        <location evidence="1">Nucleus</location>
    </subcellularLocation>
</comment>
<reference evidence="5" key="1">
    <citation type="submission" date="2023-03" db="EMBL/GenBank/DDBJ databases">
        <title>Massive genome expansion in bonnet fungi (Mycena s.s.) driven by repeated elements and novel gene families across ecological guilds.</title>
        <authorList>
            <consortium name="Lawrence Berkeley National Laboratory"/>
            <person name="Harder C.B."/>
            <person name="Miyauchi S."/>
            <person name="Viragh M."/>
            <person name="Kuo A."/>
            <person name="Thoen E."/>
            <person name="Andreopoulos B."/>
            <person name="Lu D."/>
            <person name="Skrede I."/>
            <person name="Drula E."/>
            <person name="Henrissat B."/>
            <person name="Morin E."/>
            <person name="Kohler A."/>
            <person name="Barry K."/>
            <person name="LaButti K."/>
            <person name="Morin E."/>
            <person name="Salamov A."/>
            <person name="Lipzen A."/>
            <person name="Mereny Z."/>
            <person name="Hegedus B."/>
            <person name="Baldrian P."/>
            <person name="Stursova M."/>
            <person name="Weitz H."/>
            <person name="Taylor A."/>
            <person name="Grigoriev I.V."/>
            <person name="Nagy L.G."/>
            <person name="Martin F."/>
            <person name="Kauserud H."/>
        </authorList>
    </citation>
    <scope>NUCLEOTIDE SEQUENCE</scope>
    <source>
        <strain evidence="5">9284</strain>
    </source>
</reference>
<accession>A0AAD7CIM8</accession>
<dbReference type="Pfam" id="PF00172">
    <property type="entry name" value="Zn_clus"/>
    <property type="match status" value="1"/>
</dbReference>
<evidence type="ECO:0000256" key="2">
    <source>
        <dbReference type="ARBA" id="ARBA00023242"/>
    </source>
</evidence>
<keyword evidence="6" id="KW-1185">Reference proteome</keyword>
<dbReference type="PANTHER" id="PTHR37534">
    <property type="entry name" value="TRANSCRIPTIONAL ACTIVATOR PROTEIN UGA3"/>
    <property type="match status" value="1"/>
</dbReference>
<dbReference type="CDD" id="cd00067">
    <property type="entry name" value="GAL4"/>
    <property type="match status" value="1"/>
</dbReference>
<dbReference type="InterPro" id="IPR036864">
    <property type="entry name" value="Zn2-C6_fun-type_DNA-bd_sf"/>
</dbReference>
<gene>
    <name evidence="5" type="ORF">FB45DRAFT_731485</name>
</gene>
<evidence type="ECO:0000256" key="1">
    <source>
        <dbReference type="ARBA" id="ARBA00004123"/>
    </source>
</evidence>
<sequence>MAYRSPTSSSSGSQSPTPSSAASSSAVSPASINVPLVPMIPTPDGSDSGHRRSPHRYPVDLARSTSASKGGCWTCRLRRKKCDENREGDSCQTCIRLTISCLGWGPKRPEWMRDKQAVEAYKADIKAQLTRAGLIRGQPRASLLTPGSRLHEGSVRRQYPQHRRSADSTTSSLLNFDGGSPNPTADYGYHFEPQRMSSYPAMPGASNSAFYHLPAGHFSDPSLNNVPVEFNASIFNQFESPIPSSSAPGSTQIPAIDFDFAQLGSDAFDFAVRAPSPEPAFPLFTAHSSLQENHCIYYFEHVRKMQLMFAGNAVTNVLVGYMIVQEPRGAVTSAVCALASLHYTRMRVVHGYEAPDHPEHSTARYFHDEAYFQLHSAKQTRGSYAESDAIAALHLVWYSQLSGGTTDWQPVFAVACDWVAQQTDLLTNDNPKLALQNLSAAGQLIVKLTLWLDIFSSLTVMRPPKYLTLYTRLFGEAGEWPGNEIRMDSITGCPEEVLLGIAEVSALSHWKAAEKRKGTLSNRDLIRRGDEIEQRLRKSAAAPARRGEIDTTPLHPTLAQADNETRQLVAQIFTETVLLYLHTVLSDSNPGVPEISDSVGKIVQYLGQLPASELDRALVFPICLAGCMTDDSTWREFLKGRIQALDESLGNLMRTRLLMEAVWQKRDVSGTTVDWRETMRERGLNLLLV</sequence>
<evidence type="ECO:0000256" key="3">
    <source>
        <dbReference type="SAM" id="MobiDB-lite"/>
    </source>
</evidence>
<dbReference type="PROSITE" id="PS00463">
    <property type="entry name" value="ZN2_CY6_FUNGAL_1"/>
    <property type="match status" value="1"/>
</dbReference>
<dbReference type="PANTHER" id="PTHR37534:SF46">
    <property type="entry name" value="ZN(II)2CYS6 TRANSCRIPTION FACTOR (EUROFUNG)"/>
    <property type="match status" value="1"/>
</dbReference>
<feature type="region of interest" description="Disordered" evidence="3">
    <location>
        <begin position="143"/>
        <end position="176"/>
    </location>
</feature>
<proteinExistence type="predicted"/>
<dbReference type="EMBL" id="JARKIF010000001">
    <property type="protein sequence ID" value="KAJ7650028.1"/>
    <property type="molecule type" value="Genomic_DNA"/>
</dbReference>
<feature type="domain" description="Zn(2)-C6 fungal-type" evidence="4">
    <location>
        <begin position="71"/>
        <end position="101"/>
    </location>
</feature>
<comment type="caution">
    <text evidence="5">The sequence shown here is derived from an EMBL/GenBank/DDBJ whole genome shotgun (WGS) entry which is preliminary data.</text>
</comment>
<evidence type="ECO:0000313" key="5">
    <source>
        <dbReference type="EMBL" id="KAJ7650028.1"/>
    </source>
</evidence>
<dbReference type="SUPFAM" id="SSF57701">
    <property type="entry name" value="Zn2/Cys6 DNA-binding domain"/>
    <property type="match status" value="1"/>
</dbReference>
<evidence type="ECO:0000313" key="6">
    <source>
        <dbReference type="Proteomes" id="UP001221142"/>
    </source>
</evidence>
<evidence type="ECO:0000259" key="4">
    <source>
        <dbReference type="PROSITE" id="PS50048"/>
    </source>
</evidence>